<keyword evidence="4" id="KW-1185">Reference proteome</keyword>
<organism evidence="3 4">
    <name type="scientific">Cardiobacterium valvarum</name>
    <dbReference type="NCBI Taxonomy" id="194702"/>
    <lineage>
        <taxon>Bacteria</taxon>
        <taxon>Pseudomonadati</taxon>
        <taxon>Pseudomonadota</taxon>
        <taxon>Gammaproteobacteria</taxon>
        <taxon>Cardiobacteriales</taxon>
        <taxon>Cardiobacteriaceae</taxon>
        <taxon>Cardiobacterium</taxon>
    </lineage>
</organism>
<protein>
    <recommendedName>
        <fullName evidence="5">Lipoprotein</fullName>
    </recommendedName>
</protein>
<sequence length="66" mass="7285">MKIQHIIFVALAAASLAACKNISSGMNPRDRHPERKGEVYPQVNDAQSGNYYGVAPQEMPPQEVYP</sequence>
<accession>A0A381EEV4</accession>
<evidence type="ECO:0000256" key="2">
    <source>
        <dbReference type="SAM" id="SignalP"/>
    </source>
</evidence>
<gene>
    <name evidence="3" type="ORF">NCTC13294_02496</name>
</gene>
<dbReference type="RefSeq" id="WP_006986279.1">
    <property type="nucleotide sequence ID" value="NZ_CABMOK010000133.1"/>
</dbReference>
<reference evidence="3 4" key="1">
    <citation type="submission" date="2018-06" db="EMBL/GenBank/DDBJ databases">
        <authorList>
            <consortium name="Pathogen Informatics"/>
            <person name="Doyle S."/>
        </authorList>
    </citation>
    <scope>NUCLEOTIDE SEQUENCE [LARGE SCALE GENOMIC DNA]</scope>
    <source>
        <strain evidence="3 4">NCTC13294</strain>
    </source>
</reference>
<dbReference type="AlphaFoldDB" id="A0A381EEV4"/>
<dbReference type="PROSITE" id="PS51257">
    <property type="entry name" value="PROKAR_LIPOPROTEIN"/>
    <property type="match status" value="1"/>
</dbReference>
<evidence type="ECO:0000313" key="3">
    <source>
        <dbReference type="EMBL" id="SUX25564.1"/>
    </source>
</evidence>
<evidence type="ECO:0008006" key="5">
    <source>
        <dbReference type="Google" id="ProtNLM"/>
    </source>
</evidence>
<feature type="chain" id="PRO_5016656975" description="Lipoprotein" evidence="2">
    <location>
        <begin position="18"/>
        <end position="66"/>
    </location>
</feature>
<dbReference type="EMBL" id="UFUW01000001">
    <property type="protein sequence ID" value="SUX25564.1"/>
    <property type="molecule type" value="Genomic_DNA"/>
</dbReference>
<feature type="region of interest" description="Disordered" evidence="1">
    <location>
        <begin position="24"/>
        <end position="66"/>
    </location>
</feature>
<dbReference type="Proteomes" id="UP000254572">
    <property type="component" value="Unassembled WGS sequence"/>
</dbReference>
<evidence type="ECO:0000313" key="4">
    <source>
        <dbReference type="Proteomes" id="UP000254572"/>
    </source>
</evidence>
<feature type="compositionally biased region" description="Basic and acidic residues" evidence="1">
    <location>
        <begin position="28"/>
        <end position="38"/>
    </location>
</feature>
<evidence type="ECO:0000256" key="1">
    <source>
        <dbReference type="SAM" id="MobiDB-lite"/>
    </source>
</evidence>
<feature type="signal peptide" evidence="2">
    <location>
        <begin position="1"/>
        <end position="17"/>
    </location>
</feature>
<name>A0A381EEV4_9GAMM</name>
<proteinExistence type="predicted"/>
<keyword evidence="2" id="KW-0732">Signal</keyword>